<sequence length="58" mass="6207">MLPFCRCHSASGNCRSAIGPTLANIGRYQVPVYDFCESIAFCGLRTILIGSTLLLKGA</sequence>
<gene>
    <name evidence="1" type="ORF">BD310DRAFT_924370</name>
</gene>
<dbReference type="EMBL" id="ML145111">
    <property type="protein sequence ID" value="TBU59657.1"/>
    <property type="molecule type" value="Genomic_DNA"/>
</dbReference>
<proteinExistence type="predicted"/>
<protein>
    <submittedName>
        <fullName evidence="1">Uncharacterized protein</fullName>
    </submittedName>
</protein>
<evidence type="ECO:0000313" key="2">
    <source>
        <dbReference type="Proteomes" id="UP000292082"/>
    </source>
</evidence>
<accession>A0A4Q9PY22</accession>
<keyword evidence="2" id="KW-1185">Reference proteome</keyword>
<organism evidence="1 2">
    <name type="scientific">Dichomitus squalens</name>
    <dbReference type="NCBI Taxonomy" id="114155"/>
    <lineage>
        <taxon>Eukaryota</taxon>
        <taxon>Fungi</taxon>
        <taxon>Dikarya</taxon>
        <taxon>Basidiomycota</taxon>
        <taxon>Agaricomycotina</taxon>
        <taxon>Agaricomycetes</taxon>
        <taxon>Polyporales</taxon>
        <taxon>Polyporaceae</taxon>
        <taxon>Dichomitus</taxon>
    </lineage>
</organism>
<dbReference type="AlphaFoldDB" id="A0A4Q9PY22"/>
<name>A0A4Q9PY22_9APHY</name>
<evidence type="ECO:0000313" key="1">
    <source>
        <dbReference type="EMBL" id="TBU59657.1"/>
    </source>
</evidence>
<reference evidence="1 2" key="1">
    <citation type="submission" date="2019-01" db="EMBL/GenBank/DDBJ databases">
        <title>Draft genome sequences of three monokaryotic isolates of the white-rot basidiomycete fungus Dichomitus squalens.</title>
        <authorList>
            <consortium name="DOE Joint Genome Institute"/>
            <person name="Lopez S.C."/>
            <person name="Andreopoulos B."/>
            <person name="Pangilinan J."/>
            <person name="Lipzen A."/>
            <person name="Riley R."/>
            <person name="Ahrendt S."/>
            <person name="Ng V."/>
            <person name="Barry K."/>
            <person name="Daum C."/>
            <person name="Grigoriev I.V."/>
            <person name="Hilden K.S."/>
            <person name="Makela M.R."/>
            <person name="de Vries R.P."/>
        </authorList>
    </citation>
    <scope>NUCLEOTIDE SEQUENCE [LARGE SCALE GENOMIC DNA]</scope>
    <source>
        <strain evidence="1 2">CBS 464.89</strain>
    </source>
</reference>
<dbReference type="Proteomes" id="UP000292082">
    <property type="component" value="Unassembled WGS sequence"/>
</dbReference>